<evidence type="ECO:0000313" key="2">
    <source>
        <dbReference type="Proteomes" id="UP001058074"/>
    </source>
</evidence>
<keyword evidence="2" id="KW-1185">Reference proteome</keyword>
<dbReference type="Proteomes" id="UP001058074">
    <property type="component" value="Unassembled WGS sequence"/>
</dbReference>
<organism evidence="1 2">
    <name type="scientific">Inconstantimicrobium mannanitabidum</name>
    <dbReference type="NCBI Taxonomy" id="1604901"/>
    <lineage>
        <taxon>Bacteria</taxon>
        <taxon>Bacillati</taxon>
        <taxon>Bacillota</taxon>
        <taxon>Clostridia</taxon>
        <taxon>Eubacteriales</taxon>
        <taxon>Clostridiaceae</taxon>
        <taxon>Inconstantimicrobium</taxon>
    </lineage>
</organism>
<comment type="caution">
    <text evidence="1">The sequence shown here is derived from an EMBL/GenBank/DDBJ whole genome shotgun (WGS) entry which is preliminary data.</text>
</comment>
<evidence type="ECO:0000313" key="1">
    <source>
        <dbReference type="EMBL" id="GKX64767.1"/>
    </source>
</evidence>
<gene>
    <name evidence="1" type="ORF">rsdtw13_00250</name>
</gene>
<sequence length="284" mass="31838">MNFKKQNIILVLLCIMLFCTTSYVVFLGKNNLLAEIAKKAEQIQNKQNKTASQQKESPANEDDLTTDDIGIPVLVYTAINSNNVTPENFKAQMNYIKDNGYTTITLDDLYQYLSASKKIPKKSIVITIDNGYSSIYRYAYPILKELNFKATVFVSSDSINSKDYLKNNELKDMVNNSIDIESNSAKDQILSSLSVSTQNTSLANSKKSIQDITGKEVKYLAYPQGKCSESTKKAAKDSGYLMAFNLANKLADKKDNLLNLDRLFITKADTLESFMQKVTKSPKN</sequence>
<proteinExistence type="predicted"/>
<accession>A0ACB5R691</accession>
<protein>
    <submittedName>
        <fullName evidence="1">Deacetylase</fullName>
    </submittedName>
</protein>
<name>A0ACB5R691_9CLOT</name>
<dbReference type="EMBL" id="BROD01000001">
    <property type="protein sequence ID" value="GKX64767.1"/>
    <property type="molecule type" value="Genomic_DNA"/>
</dbReference>
<reference evidence="1" key="1">
    <citation type="journal article" date="2025" name="Int. J. Syst. Evol. Microbiol.">
        <title>Inconstantimicrobium mannanitabidum sp. nov., a novel member of the family Clostridiaceae isolated from anoxic soil under the treatment of reductive soil disinfestation.</title>
        <authorList>
            <person name="Ueki A."/>
            <person name="Tonouchi A."/>
            <person name="Honma S."/>
            <person name="Kaku N."/>
            <person name="Ueki K."/>
        </authorList>
    </citation>
    <scope>NUCLEOTIDE SEQUENCE</scope>
    <source>
        <strain evidence="1">TW13</strain>
    </source>
</reference>